<reference evidence="6 7" key="1">
    <citation type="journal article" date="2024" name="Nat. Commun.">
        <title>Phylogenomics reveals the evolutionary origins of lichenization in chlorophyte algae.</title>
        <authorList>
            <person name="Puginier C."/>
            <person name="Libourel C."/>
            <person name="Otte J."/>
            <person name="Skaloud P."/>
            <person name="Haon M."/>
            <person name="Grisel S."/>
            <person name="Petersen M."/>
            <person name="Berrin J.G."/>
            <person name="Delaux P.M."/>
            <person name="Dal Grande F."/>
            <person name="Keller J."/>
        </authorList>
    </citation>
    <scope>NUCLEOTIDE SEQUENCE [LARGE SCALE GENOMIC DNA]</scope>
    <source>
        <strain evidence="6 7">SAG 2523</strain>
    </source>
</reference>
<feature type="region of interest" description="Disordered" evidence="2">
    <location>
        <begin position="396"/>
        <end position="437"/>
    </location>
</feature>
<organism evidence="6 7">
    <name type="scientific">Apatococcus fuscideae</name>
    <dbReference type="NCBI Taxonomy" id="2026836"/>
    <lineage>
        <taxon>Eukaryota</taxon>
        <taxon>Viridiplantae</taxon>
        <taxon>Chlorophyta</taxon>
        <taxon>core chlorophytes</taxon>
        <taxon>Trebouxiophyceae</taxon>
        <taxon>Chlorellales</taxon>
        <taxon>Chlorellaceae</taxon>
        <taxon>Apatococcus</taxon>
    </lineage>
</organism>
<evidence type="ECO:0000313" key="7">
    <source>
        <dbReference type="Proteomes" id="UP001485043"/>
    </source>
</evidence>
<sequence>MDLVRRSRSVFLMIWIRGALVGAKSQTSGSQEVPPGGCISVTFSLPSPSNSLLEYSQDMASQRCLVKLDSGNESCQAYPWEQHQKHPFATHLLSVWPLNHFGLFGLMVSKSAQGSLRLQNICPDPVLPVLQVKARSASSQLQGGWPGKGHLACNAPTPQTLGKSPRKRQLQTQPDAAHPPIPAPSLSITPTGVCCCDAGSINGSNACCCGSWHQCCESSPPLLQQICPTSHCAYLIFGIAMAAIFISICLMGVICIVCRRRRASRMQAAQPIAQVVVDPYLAAQALQQLKLTLLPLPPETSAKSTECPVCLETVPCHKESWLTLPCSHGLCSSCFGNLARHELFSAACPLCRKPLLASVAPPPGTLPPAVVTSSRRRDMQPAGRRRHRFAFRSEPVDAPQGHNHLPAGSQQLSGPPVVQPGIEHGNSLGTLPAETGTDAPISEAVAGADPEMHKQPTADPLEGSHPFEPRFSDTVGSRASVQPVQHGHHSHAPTADTIQNPLANAGVGGQGLRSLRRTDDLHTGSPGQGVKPLDHPGT</sequence>
<feature type="region of interest" description="Disordered" evidence="2">
    <location>
        <begin position="363"/>
        <end position="384"/>
    </location>
</feature>
<dbReference type="GO" id="GO:0008270">
    <property type="term" value="F:zinc ion binding"/>
    <property type="evidence" value="ECO:0007669"/>
    <property type="project" value="UniProtKB-KW"/>
</dbReference>
<evidence type="ECO:0000256" key="4">
    <source>
        <dbReference type="SAM" id="SignalP"/>
    </source>
</evidence>
<dbReference type="AlphaFoldDB" id="A0AAW1SN44"/>
<keyword evidence="7" id="KW-1185">Reference proteome</keyword>
<dbReference type="Proteomes" id="UP001485043">
    <property type="component" value="Unassembled WGS sequence"/>
</dbReference>
<feature type="signal peptide" evidence="4">
    <location>
        <begin position="1"/>
        <end position="25"/>
    </location>
</feature>
<keyword evidence="3" id="KW-1133">Transmembrane helix</keyword>
<accession>A0AAW1SN44</accession>
<evidence type="ECO:0000313" key="6">
    <source>
        <dbReference type="EMBL" id="KAK9849789.1"/>
    </source>
</evidence>
<feature type="compositionally biased region" description="Polar residues" evidence="2">
    <location>
        <begin position="474"/>
        <end position="483"/>
    </location>
</feature>
<protein>
    <recommendedName>
        <fullName evidence="5">RING-type domain-containing protein</fullName>
    </recommendedName>
</protein>
<gene>
    <name evidence="6" type="ORF">WJX84_007090</name>
</gene>
<feature type="region of interest" description="Disordered" evidence="2">
    <location>
        <begin position="450"/>
        <end position="538"/>
    </location>
</feature>
<keyword evidence="1" id="KW-0863">Zinc-finger</keyword>
<feature type="region of interest" description="Disordered" evidence="2">
    <location>
        <begin position="158"/>
        <end position="181"/>
    </location>
</feature>
<keyword evidence="1" id="KW-0479">Metal-binding</keyword>
<dbReference type="Gene3D" id="3.30.40.10">
    <property type="entry name" value="Zinc/RING finger domain, C3HC4 (zinc finger)"/>
    <property type="match status" value="1"/>
</dbReference>
<evidence type="ECO:0000256" key="2">
    <source>
        <dbReference type="SAM" id="MobiDB-lite"/>
    </source>
</evidence>
<comment type="caution">
    <text evidence="6">The sequence shown here is derived from an EMBL/GenBank/DDBJ whole genome shotgun (WGS) entry which is preliminary data.</text>
</comment>
<dbReference type="PROSITE" id="PS50089">
    <property type="entry name" value="ZF_RING_2"/>
    <property type="match status" value="1"/>
</dbReference>
<keyword evidence="1" id="KW-0862">Zinc</keyword>
<keyword evidence="3" id="KW-0812">Transmembrane</keyword>
<dbReference type="EMBL" id="JALJOV010001322">
    <property type="protein sequence ID" value="KAK9849789.1"/>
    <property type="molecule type" value="Genomic_DNA"/>
</dbReference>
<dbReference type="InterPro" id="IPR001841">
    <property type="entry name" value="Znf_RING"/>
</dbReference>
<feature type="domain" description="RING-type" evidence="5">
    <location>
        <begin position="307"/>
        <end position="352"/>
    </location>
</feature>
<keyword evidence="3" id="KW-0472">Membrane</keyword>
<feature type="chain" id="PRO_5043452604" description="RING-type domain-containing protein" evidence="4">
    <location>
        <begin position="26"/>
        <end position="538"/>
    </location>
</feature>
<evidence type="ECO:0000256" key="3">
    <source>
        <dbReference type="SAM" id="Phobius"/>
    </source>
</evidence>
<evidence type="ECO:0000256" key="1">
    <source>
        <dbReference type="PROSITE-ProRule" id="PRU00175"/>
    </source>
</evidence>
<keyword evidence="4" id="KW-0732">Signal</keyword>
<feature type="transmembrane region" description="Helical" evidence="3">
    <location>
        <begin position="233"/>
        <end position="257"/>
    </location>
</feature>
<evidence type="ECO:0000259" key="5">
    <source>
        <dbReference type="PROSITE" id="PS50089"/>
    </source>
</evidence>
<dbReference type="SMART" id="SM00184">
    <property type="entry name" value="RING"/>
    <property type="match status" value="1"/>
</dbReference>
<name>A0AAW1SN44_9CHLO</name>
<dbReference type="InterPro" id="IPR013083">
    <property type="entry name" value="Znf_RING/FYVE/PHD"/>
</dbReference>
<proteinExistence type="predicted"/>
<dbReference type="SUPFAM" id="SSF57850">
    <property type="entry name" value="RING/U-box"/>
    <property type="match status" value="1"/>
</dbReference>